<name>A0A7I7NHA4_9MYCO</name>
<reference evidence="1 2" key="1">
    <citation type="journal article" date="2019" name="Emerg. Microbes Infect.">
        <title>Comprehensive subspecies identification of 175 nontuberculous mycobacteria species based on 7547 genomic profiles.</title>
        <authorList>
            <person name="Matsumoto Y."/>
            <person name="Kinjo T."/>
            <person name="Motooka D."/>
            <person name="Nabeya D."/>
            <person name="Jung N."/>
            <person name="Uechi K."/>
            <person name="Horii T."/>
            <person name="Iida T."/>
            <person name="Fujita J."/>
            <person name="Nakamura S."/>
        </authorList>
    </citation>
    <scope>NUCLEOTIDE SEQUENCE [LARGE SCALE GENOMIC DNA]</scope>
    <source>
        <strain evidence="1 2">JCM 15657</strain>
    </source>
</reference>
<accession>A0A7I7NHA4</accession>
<evidence type="ECO:0000313" key="1">
    <source>
        <dbReference type="EMBL" id="BBX95818.1"/>
    </source>
</evidence>
<dbReference type="KEGG" id="mlj:MLAC_11120"/>
<organism evidence="1 2">
    <name type="scientific">Mycobacterium lacus</name>
    <dbReference type="NCBI Taxonomy" id="169765"/>
    <lineage>
        <taxon>Bacteria</taxon>
        <taxon>Bacillati</taxon>
        <taxon>Actinomycetota</taxon>
        <taxon>Actinomycetes</taxon>
        <taxon>Mycobacteriales</taxon>
        <taxon>Mycobacteriaceae</taxon>
        <taxon>Mycobacterium</taxon>
    </lineage>
</organism>
<dbReference type="AlphaFoldDB" id="A0A7I7NHA4"/>
<proteinExistence type="predicted"/>
<protein>
    <submittedName>
        <fullName evidence="1">Uncharacterized protein</fullName>
    </submittedName>
</protein>
<evidence type="ECO:0000313" key="2">
    <source>
        <dbReference type="Proteomes" id="UP000466396"/>
    </source>
</evidence>
<gene>
    <name evidence="1" type="ORF">MLAC_11120</name>
</gene>
<sequence>MGANAAAFAAPTAEPMPARSAAAAANISGAAITKDIVVLPSIQDAADARSSSMLETMRAYRDRARCSRAHFFTKCKSLRVFAFGSAGFDYAGSARDLPFIVGVDEHRAGRALQSGRVGTDVDDAGAALNLFPRRD</sequence>
<dbReference type="EMBL" id="AP022581">
    <property type="protein sequence ID" value="BBX95818.1"/>
    <property type="molecule type" value="Genomic_DNA"/>
</dbReference>
<keyword evidence="2" id="KW-1185">Reference proteome</keyword>
<dbReference type="Proteomes" id="UP000466396">
    <property type="component" value="Chromosome"/>
</dbReference>